<evidence type="ECO:0000313" key="3">
    <source>
        <dbReference type="Proteomes" id="UP000774570"/>
    </source>
</evidence>
<keyword evidence="1" id="KW-0732">Signal</keyword>
<evidence type="ECO:0008006" key="4">
    <source>
        <dbReference type="Google" id="ProtNLM"/>
    </source>
</evidence>
<sequence>MLLRTLTVTVAATAAFGGLAGTALAHQRLAPAPDLYLQASNEIVKAGDTTKVTLTVGNSGTGATTADAALQIVTPFYVAVGEKAPKGCTATPAKPVPGVPQTVKCTVPKGLKPKKDVKIELPLAVDKKAPRGPLAGAALVMMSGQDKDAFPGDNAAAFTLMTLPA</sequence>
<keyword evidence="3" id="KW-1185">Reference proteome</keyword>
<evidence type="ECO:0000256" key="1">
    <source>
        <dbReference type="SAM" id="SignalP"/>
    </source>
</evidence>
<evidence type="ECO:0000313" key="2">
    <source>
        <dbReference type="EMBL" id="MBW8485356.1"/>
    </source>
</evidence>
<dbReference type="RefSeq" id="WP_220168578.1">
    <property type="nucleotide sequence ID" value="NZ_JAIBOA010000015.1"/>
</dbReference>
<feature type="chain" id="PRO_5047252460" description="DUF11 domain-containing protein" evidence="1">
    <location>
        <begin position="26"/>
        <end position="165"/>
    </location>
</feature>
<feature type="signal peptide" evidence="1">
    <location>
        <begin position="1"/>
        <end position="25"/>
    </location>
</feature>
<reference evidence="2 3" key="1">
    <citation type="submission" date="2021-07" db="EMBL/GenBank/DDBJ databases">
        <title>Actinomadura sp. PM05-2 isolated from lichen.</title>
        <authorList>
            <person name="Somphong A."/>
            <person name="Phongsopitanun W."/>
            <person name="Tanasupawat S."/>
            <person name="Peongsungnone V."/>
        </authorList>
    </citation>
    <scope>NUCLEOTIDE SEQUENCE [LARGE SCALE GENOMIC DNA]</scope>
    <source>
        <strain evidence="2 3">PM05-2</strain>
    </source>
</reference>
<gene>
    <name evidence="2" type="ORF">K1Y72_23455</name>
</gene>
<comment type="caution">
    <text evidence="2">The sequence shown here is derived from an EMBL/GenBank/DDBJ whole genome shotgun (WGS) entry which is preliminary data.</text>
</comment>
<protein>
    <recommendedName>
        <fullName evidence="4">DUF11 domain-containing protein</fullName>
    </recommendedName>
</protein>
<dbReference type="EMBL" id="JAIBOA010000015">
    <property type="protein sequence ID" value="MBW8485356.1"/>
    <property type="molecule type" value="Genomic_DNA"/>
</dbReference>
<accession>A0ABS7FYG4</accession>
<dbReference type="Proteomes" id="UP000774570">
    <property type="component" value="Unassembled WGS sequence"/>
</dbReference>
<organism evidence="2 3">
    <name type="scientific">Actinomadura parmotrematis</name>
    <dbReference type="NCBI Taxonomy" id="2864039"/>
    <lineage>
        <taxon>Bacteria</taxon>
        <taxon>Bacillati</taxon>
        <taxon>Actinomycetota</taxon>
        <taxon>Actinomycetes</taxon>
        <taxon>Streptosporangiales</taxon>
        <taxon>Thermomonosporaceae</taxon>
        <taxon>Actinomadura</taxon>
    </lineage>
</organism>
<name>A0ABS7FYG4_9ACTN</name>
<proteinExistence type="predicted"/>